<evidence type="ECO:0000313" key="1">
    <source>
        <dbReference type="EMBL" id="USW58299.1"/>
    </source>
</evidence>
<dbReference type="EMBL" id="CP099428">
    <property type="protein sequence ID" value="USW58299.1"/>
    <property type="molecule type" value="Genomic_DNA"/>
</dbReference>
<dbReference type="Gene3D" id="3.40.390.10">
    <property type="entry name" value="Collagenase (Catalytic Domain)"/>
    <property type="match status" value="1"/>
</dbReference>
<gene>
    <name evidence="1" type="ORF">Slin15195_G116180</name>
</gene>
<dbReference type="Proteomes" id="UP001056384">
    <property type="component" value="Chromosome 11"/>
</dbReference>
<evidence type="ECO:0000313" key="2">
    <source>
        <dbReference type="Proteomes" id="UP001056384"/>
    </source>
</evidence>
<reference evidence="1" key="1">
    <citation type="submission" date="2022-06" db="EMBL/GenBank/DDBJ databases">
        <title>Complete genome sequences of two strains of the flax pathogen Septoria linicola.</title>
        <authorList>
            <person name="Lapalu N."/>
            <person name="Simon A."/>
            <person name="Demenou B."/>
            <person name="Paumier D."/>
            <person name="Guillot M.-P."/>
            <person name="Gout L."/>
            <person name="Valade R."/>
        </authorList>
    </citation>
    <scope>NUCLEOTIDE SEQUENCE</scope>
    <source>
        <strain evidence="1">SE15195</strain>
    </source>
</reference>
<keyword evidence="2" id="KW-1185">Reference proteome</keyword>
<dbReference type="SUPFAM" id="SSF55486">
    <property type="entry name" value="Metalloproteases ('zincins'), catalytic domain"/>
    <property type="match status" value="1"/>
</dbReference>
<dbReference type="InterPro" id="IPR024079">
    <property type="entry name" value="MetalloPept_cat_dom_sf"/>
</dbReference>
<organism evidence="1 2">
    <name type="scientific">Septoria linicola</name>
    <dbReference type="NCBI Taxonomy" id="215465"/>
    <lineage>
        <taxon>Eukaryota</taxon>
        <taxon>Fungi</taxon>
        <taxon>Dikarya</taxon>
        <taxon>Ascomycota</taxon>
        <taxon>Pezizomycotina</taxon>
        <taxon>Dothideomycetes</taxon>
        <taxon>Dothideomycetidae</taxon>
        <taxon>Mycosphaerellales</taxon>
        <taxon>Mycosphaerellaceae</taxon>
        <taxon>Septoria</taxon>
    </lineage>
</organism>
<dbReference type="AlphaFoldDB" id="A0A9Q9AZX0"/>
<accession>A0A9Q9AZX0</accession>
<proteinExistence type="predicted"/>
<dbReference type="GO" id="GO:0008237">
    <property type="term" value="F:metallopeptidase activity"/>
    <property type="evidence" value="ECO:0007669"/>
    <property type="project" value="InterPro"/>
</dbReference>
<name>A0A9Q9AZX0_9PEZI</name>
<protein>
    <submittedName>
        <fullName evidence="1">Metallopeptidase, catalytic domain superfamily</fullName>
    </submittedName>
</protein>
<sequence>MALDTYAYFARHLAKPGQQEGCDFQQRVKIVDGLYWARAMVNSILLSLGAYPHHNGSKLDPKYYSSIMWSGPGSYMEFSSTDLQTLYERYFGKTYSSRRYVRHVFEVVNDGWMDLKFTCSSGPRCQSTWGFVDRSEGSDPKRIMMCPMYFTRELISFARVLGQKEAPWSGADRTARLVTVLHEALHLVDRSPLGDGLDHITDHWIARDIELSEEDPCYLNRTHIQCKHYGRDLAQKLALVTVPKIRLQPAYTNADNYVYYAVDFMIGAEVGLDALPTFDNSTTRSVLSVLSGSDTVETAAWDHNLRHEIWRRLRNEQTERGR</sequence>